<keyword evidence="3" id="KW-1185">Reference proteome</keyword>
<comment type="caution">
    <text evidence="2">The sequence shown here is derived from an EMBL/GenBank/DDBJ whole genome shotgun (WGS) entry which is preliminary data.</text>
</comment>
<feature type="region of interest" description="Disordered" evidence="1">
    <location>
        <begin position="202"/>
        <end position="239"/>
    </location>
</feature>
<protein>
    <recommendedName>
        <fullName evidence="4">Glucarate dehydratase</fullName>
    </recommendedName>
</protein>
<feature type="region of interest" description="Disordered" evidence="1">
    <location>
        <begin position="139"/>
        <end position="168"/>
    </location>
</feature>
<gene>
    <name evidence="2" type="ORF">GCM10010446_02720</name>
</gene>
<reference evidence="2 3" key="1">
    <citation type="journal article" date="2019" name="Int. J. Syst. Evol. Microbiol.">
        <title>The Global Catalogue of Microorganisms (GCM) 10K type strain sequencing project: providing services to taxonomists for standard genome sequencing and annotation.</title>
        <authorList>
            <consortium name="The Broad Institute Genomics Platform"/>
            <consortium name="The Broad Institute Genome Sequencing Center for Infectious Disease"/>
            <person name="Wu L."/>
            <person name="Ma J."/>
        </authorList>
    </citation>
    <scope>NUCLEOTIDE SEQUENCE [LARGE SCALE GENOMIC DNA]</scope>
    <source>
        <strain evidence="2 3">JCM 9088</strain>
    </source>
</reference>
<dbReference type="Proteomes" id="UP001500403">
    <property type="component" value="Unassembled WGS sequence"/>
</dbReference>
<proteinExistence type="predicted"/>
<name>A0ABN3WPX2_9ACTN</name>
<sequence length="239" mass="25911">MLLGGYAEFDVRVFTRVEACAERWPAPLDRRRRGGGVQRTGADAGAGTVARRKLPPHPSVASLRVIPVAGRDSMLLNLSGAHAPYFTRNLVVLTDSEGRTGVGEVPGGEPVRTTLEEARDLVVGQPVGDHHAVLRSVRTRFGASSPPTGSSPPRRRGRPRHSPRRALSPPLLKEYVAPWLHLAITIGTPRRVTPVPVRRRAADGLSAAARRPRWNPRCRPQMQGRRPGEVGSADLGLSE</sequence>
<accession>A0ABN3WPX2</accession>
<dbReference type="Gene3D" id="3.30.390.10">
    <property type="entry name" value="Enolase-like, N-terminal domain"/>
    <property type="match status" value="1"/>
</dbReference>
<feature type="region of interest" description="Disordered" evidence="1">
    <location>
        <begin position="30"/>
        <end position="54"/>
    </location>
</feature>
<evidence type="ECO:0000313" key="2">
    <source>
        <dbReference type="EMBL" id="GAA2922107.1"/>
    </source>
</evidence>
<feature type="compositionally biased region" description="Basic residues" evidence="1">
    <location>
        <begin position="153"/>
        <end position="164"/>
    </location>
</feature>
<organism evidence="2 3">
    <name type="scientific">Streptomyces enissocaesilis</name>
    <dbReference type="NCBI Taxonomy" id="332589"/>
    <lineage>
        <taxon>Bacteria</taxon>
        <taxon>Bacillati</taxon>
        <taxon>Actinomycetota</taxon>
        <taxon>Actinomycetes</taxon>
        <taxon>Kitasatosporales</taxon>
        <taxon>Streptomycetaceae</taxon>
        <taxon>Streptomyces</taxon>
        <taxon>Streptomyces rochei group</taxon>
    </lineage>
</organism>
<dbReference type="SUPFAM" id="SSF54826">
    <property type="entry name" value="Enolase N-terminal domain-like"/>
    <property type="match status" value="1"/>
</dbReference>
<evidence type="ECO:0008006" key="4">
    <source>
        <dbReference type="Google" id="ProtNLM"/>
    </source>
</evidence>
<evidence type="ECO:0000256" key="1">
    <source>
        <dbReference type="SAM" id="MobiDB-lite"/>
    </source>
</evidence>
<evidence type="ECO:0000313" key="3">
    <source>
        <dbReference type="Proteomes" id="UP001500403"/>
    </source>
</evidence>
<dbReference type="EMBL" id="BAAAUD010000005">
    <property type="protein sequence ID" value="GAA2922107.1"/>
    <property type="molecule type" value="Genomic_DNA"/>
</dbReference>
<dbReference type="InterPro" id="IPR029017">
    <property type="entry name" value="Enolase-like_N"/>
</dbReference>